<evidence type="ECO:0008006" key="4">
    <source>
        <dbReference type="Google" id="ProtNLM"/>
    </source>
</evidence>
<keyword evidence="1" id="KW-0732">Signal</keyword>
<evidence type="ECO:0000313" key="3">
    <source>
        <dbReference type="Proteomes" id="UP000198481"/>
    </source>
</evidence>
<accession>A0A1H2BA21</accession>
<evidence type="ECO:0000313" key="2">
    <source>
        <dbReference type="EMBL" id="SDT54892.1"/>
    </source>
</evidence>
<feature type="chain" id="PRO_5009269728" description="DUF4952 domain-containing protein" evidence="1">
    <location>
        <begin position="23"/>
        <end position="140"/>
    </location>
</feature>
<reference evidence="2 3" key="1">
    <citation type="submission" date="2016-10" db="EMBL/GenBank/DDBJ databases">
        <authorList>
            <person name="de Groot N.N."/>
        </authorList>
    </citation>
    <scope>NUCLEOTIDE SEQUENCE [LARGE SCALE GENOMIC DNA]</scope>
    <source>
        <strain evidence="2 3">LMG 26867</strain>
    </source>
</reference>
<dbReference type="EMBL" id="LT629762">
    <property type="protein sequence ID" value="SDT54892.1"/>
    <property type="molecule type" value="Genomic_DNA"/>
</dbReference>
<sequence>MNRLIRVLLLLALCTLSSGASAAPGCEDFLSKISDKPAYVEFLQCTQATDRQGKPFVAQYRITGANALKAERYMNQHFGLPPLKFYCCVWDSMPYFYRDKKTDIGYGFVMASEETPINQRELWPDIKFFYIEVSVDTEEI</sequence>
<gene>
    <name evidence="2" type="ORF">SAMN05216222_5025</name>
</gene>
<evidence type="ECO:0000256" key="1">
    <source>
        <dbReference type="SAM" id="SignalP"/>
    </source>
</evidence>
<name>A0A1H2BA21_9PSED</name>
<protein>
    <recommendedName>
        <fullName evidence="4">DUF4952 domain-containing protein</fullName>
    </recommendedName>
</protein>
<dbReference type="Pfam" id="PF16310">
    <property type="entry name" value="DUF4952"/>
    <property type="match status" value="1"/>
</dbReference>
<proteinExistence type="predicted"/>
<dbReference type="InterPro" id="IPR032537">
    <property type="entry name" value="DUF4952"/>
</dbReference>
<organism evidence="2 3">
    <name type="scientific">Pseudomonas prosekii</name>
    <dbReference type="NCBI Taxonomy" id="1148509"/>
    <lineage>
        <taxon>Bacteria</taxon>
        <taxon>Pseudomonadati</taxon>
        <taxon>Pseudomonadota</taxon>
        <taxon>Gammaproteobacteria</taxon>
        <taxon>Pseudomonadales</taxon>
        <taxon>Pseudomonadaceae</taxon>
        <taxon>Pseudomonas</taxon>
    </lineage>
</organism>
<feature type="signal peptide" evidence="1">
    <location>
        <begin position="1"/>
        <end position="22"/>
    </location>
</feature>
<dbReference type="Proteomes" id="UP000198481">
    <property type="component" value="Chromosome I"/>
</dbReference>
<dbReference type="RefSeq" id="WP_092280302.1">
    <property type="nucleotide sequence ID" value="NZ_LT629762.1"/>
</dbReference>
<dbReference type="AlphaFoldDB" id="A0A1H2BA21"/>